<dbReference type="AlphaFoldDB" id="D1AEE3"/>
<dbReference type="EMBL" id="CP001738">
    <property type="protein sequence ID" value="ACY95759.1"/>
    <property type="molecule type" value="Genomic_DNA"/>
</dbReference>
<dbReference type="PROSITE" id="PS51128">
    <property type="entry name" value="ZF_DKSA_2"/>
    <property type="match status" value="1"/>
</dbReference>
<sequence length="114" mass="12896">MTLDTAHSVTGGYDPDSPRGREVRQRLEEERRSREAQLAALTRSDDGQPDDTALVQADALRQTLEDIEEALLRLRQGRYGLCEKCGKPIPEGRLEILPYARCCVSCQQRRRGRA</sequence>
<evidence type="ECO:0000313" key="7">
    <source>
        <dbReference type="EMBL" id="ACY95759.1"/>
    </source>
</evidence>
<dbReference type="InterPro" id="IPR020458">
    <property type="entry name" value="Znf_DskA_TraR_CS"/>
</dbReference>
<evidence type="ECO:0000256" key="5">
    <source>
        <dbReference type="SAM" id="MobiDB-lite"/>
    </source>
</evidence>
<dbReference type="RefSeq" id="WP_012850543.1">
    <property type="nucleotide sequence ID" value="NC_013510.1"/>
</dbReference>
<reference evidence="7 8" key="1">
    <citation type="journal article" date="2011" name="Stand. Genomic Sci.">
        <title>Complete genome sequence of Thermomonospora curvata type strain (B9).</title>
        <authorList>
            <person name="Chertkov O."/>
            <person name="Sikorski J."/>
            <person name="Nolan M."/>
            <person name="Lapidus A."/>
            <person name="Lucas S."/>
            <person name="Del Rio T.G."/>
            <person name="Tice H."/>
            <person name="Cheng J.F."/>
            <person name="Goodwin L."/>
            <person name="Pitluck S."/>
            <person name="Liolios K."/>
            <person name="Ivanova N."/>
            <person name="Mavromatis K."/>
            <person name="Mikhailova N."/>
            <person name="Ovchinnikova G."/>
            <person name="Pati A."/>
            <person name="Chen A."/>
            <person name="Palaniappan K."/>
            <person name="Djao O.D."/>
            <person name="Land M."/>
            <person name="Hauser L."/>
            <person name="Chang Y.J."/>
            <person name="Jeffries C.D."/>
            <person name="Brettin T."/>
            <person name="Han C."/>
            <person name="Detter J.C."/>
            <person name="Rohde M."/>
            <person name="Goker M."/>
            <person name="Woyke T."/>
            <person name="Bristow J."/>
            <person name="Eisen J.A."/>
            <person name="Markowitz V."/>
            <person name="Hugenholtz P."/>
            <person name="Klenk H.P."/>
            <person name="Kyrpides N.C."/>
        </authorList>
    </citation>
    <scope>NUCLEOTIDE SEQUENCE [LARGE SCALE GENOMIC DNA]</scope>
    <source>
        <strain evidence="8">ATCC 19995 / DSM 43183 / JCM 3096 / KCTC 9072 / NBRC 15933 / NCIMB 10081 / Henssen B9</strain>
    </source>
</reference>
<dbReference type="eggNOG" id="COG1734">
    <property type="taxonomic scope" value="Bacteria"/>
</dbReference>
<gene>
    <name evidence="7" type="ordered locus">Tcur_0152</name>
</gene>
<evidence type="ECO:0000256" key="3">
    <source>
        <dbReference type="ARBA" id="ARBA00022833"/>
    </source>
</evidence>
<dbReference type="STRING" id="471852.Tcur_0152"/>
<evidence type="ECO:0000256" key="4">
    <source>
        <dbReference type="PROSITE-ProRule" id="PRU00510"/>
    </source>
</evidence>
<dbReference type="PRINTS" id="PR00618">
    <property type="entry name" value="DKSAZNFINGER"/>
</dbReference>
<dbReference type="InterPro" id="IPR000962">
    <property type="entry name" value="Znf_DskA_TraR"/>
</dbReference>
<dbReference type="PANTHER" id="PTHR33823">
    <property type="entry name" value="RNA POLYMERASE-BINDING TRANSCRIPTION FACTOR DKSA-RELATED"/>
    <property type="match status" value="1"/>
</dbReference>
<name>D1AEE3_THECD</name>
<dbReference type="Proteomes" id="UP000001918">
    <property type="component" value="Chromosome"/>
</dbReference>
<evidence type="ECO:0000313" key="8">
    <source>
        <dbReference type="Proteomes" id="UP000001918"/>
    </source>
</evidence>
<evidence type="ECO:0000256" key="1">
    <source>
        <dbReference type="ARBA" id="ARBA00022723"/>
    </source>
</evidence>
<dbReference type="GO" id="GO:0008270">
    <property type="term" value="F:zinc ion binding"/>
    <property type="evidence" value="ECO:0007669"/>
    <property type="project" value="UniProtKB-KW"/>
</dbReference>
<dbReference type="OrthoDB" id="1121111at2"/>
<keyword evidence="2" id="KW-0863">Zinc-finger</keyword>
<dbReference type="Pfam" id="PF01258">
    <property type="entry name" value="zf-dskA_traR"/>
    <property type="match status" value="1"/>
</dbReference>
<feature type="compositionally biased region" description="Basic and acidic residues" evidence="5">
    <location>
        <begin position="16"/>
        <end position="35"/>
    </location>
</feature>
<accession>D1AEE3</accession>
<dbReference type="KEGG" id="tcu:Tcur_0152"/>
<protein>
    <submittedName>
        <fullName evidence="7">Transcriptional regulator, TraR/DksA family</fullName>
    </submittedName>
</protein>
<feature type="region of interest" description="Disordered" evidence="5">
    <location>
        <begin position="1"/>
        <end position="51"/>
    </location>
</feature>
<dbReference type="Gene3D" id="1.20.120.910">
    <property type="entry name" value="DksA, coiled-coil domain"/>
    <property type="match status" value="1"/>
</dbReference>
<dbReference type="InterPro" id="IPR020460">
    <property type="entry name" value="Znf_C4-type_bac"/>
</dbReference>
<feature type="zinc finger region" description="dksA C4-type" evidence="4">
    <location>
        <begin position="82"/>
        <end position="106"/>
    </location>
</feature>
<organism evidence="7 8">
    <name type="scientific">Thermomonospora curvata (strain ATCC 19995 / DSM 43183 / JCM 3096 / KCTC 9072 / NBRC 15933 / NCIMB 10081 / Henssen B9)</name>
    <dbReference type="NCBI Taxonomy" id="471852"/>
    <lineage>
        <taxon>Bacteria</taxon>
        <taxon>Bacillati</taxon>
        <taxon>Actinomycetota</taxon>
        <taxon>Actinomycetes</taxon>
        <taxon>Streptosporangiales</taxon>
        <taxon>Thermomonosporaceae</taxon>
        <taxon>Thermomonospora</taxon>
    </lineage>
</organism>
<dbReference type="PANTHER" id="PTHR33823:SF4">
    <property type="entry name" value="GENERAL STRESS PROTEIN 16O"/>
    <property type="match status" value="1"/>
</dbReference>
<evidence type="ECO:0000256" key="2">
    <source>
        <dbReference type="ARBA" id="ARBA00022771"/>
    </source>
</evidence>
<keyword evidence="3" id="KW-0862">Zinc</keyword>
<proteinExistence type="predicted"/>
<dbReference type="HOGENOM" id="CLU_043144_3_4_11"/>
<evidence type="ECO:0000259" key="6">
    <source>
        <dbReference type="Pfam" id="PF01258"/>
    </source>
</evidence>
<dbReference type="PROSITE" id="PS01102">
    <property type="entry name" value="ZF_DKSA_1"/>
    <property type="match status" value="1"/>
</dbReference>
<feature type="domain" description="Zinc finger DksA/TraR C4-type" evidence="6">
    <location>
        <begin position="77"/>
        <end position="110"/>
    </location>
</feature>
<keyword evidence="1" id="KW-0479">Metal-binding</keyword>
<keyword evidence="8" id="KW-1185">Reference proteome</keyword>
<dbReference type="SUPFAM" id="SSF57716">
    <property type="entry name" value="Glucocorticoid receptor-like (DNA-binding domain)"/>
    <property type="match status" value="1"/>
</dbReference>